<dbReference type="InterPro" id="IPR019734">
    <property type="entry name" value="TPR_rpt"/>
</dbReference>
<keyword evidence="2 3" id="KW-0802">TPR repeat</keyword>
<keyword evidence="6" id="KW-1185">Reference proteome</keyword>
<feature type="repeat" description="TPR" evidence="3">
    <location>
        <begin position="472"/>
        <end position="505"/>
    </location>
</feature>
<feature type="compositionally biased region" description="Basic residues" evidence="4">
    <location>
        <begin position="1659"/>
        <end position="1684"/>
    </location>
</feature>
<comment type="caution">
    <text evidence="5">The sequence shown here is derived from an EMBL/GenBank/DDBJ whole genome shotgun (WGS) entry which is preliminary data.</text>
</comment>
<feature type="compositionally biased region" description="Basic and acidic residues" evidence="4">
    <location>
        <begin position="60"/>
        <end position="69"/>
    </location>
</feature>
<evidence type="ECO:0000256" key="2">
    <source>
        <dbReference type="ARBA" id="ARBA00022803"/>
    </source>
</evidence>
<sequence length="1741" mass="188309">MAKSSLPSALLPSQGKPAGAFSELLYLPIKDTNTHVILSAAPPHELSAPSVGGAAADQEAGGRDSEGDVPKGASVFVDESECRLIGEMLKREVCVLHHWLDCALHYHANHNVSSFLSILQDADYCANTVLYSNSDISNQPLAELPPVPPLAAASARLAAPRRAGREGDDGASPPPHCEGAAGAAGDDEIAADALRPGETSAGGWDGDWRVLIDAAMAAHHTHAALRARDQVTRHEELLRSEEWRQKAEAAAGLPEASRKKGGGVDVPLLMRKDPNLLSINCAAFLKIAKALILNVAAATPPAVTSGQLAGVPPSVGSAGAAPGGVAGRLGAANAGDGAQLSQSFAGLQPQQEQLLLQRQSLNELKGAEELFRLAAVHTPLHAAPLLGLASCAVYERRWEDALVYYCRLIAYSPPAPPAGTPPSCDSPEVRALISTAAGSRLSASSEASSQSAAGAASGKARLFGFCPRRYAADLRFAAGMCFLRLSRHAEARRAFQRAVAVDPSHHGALCGIALLLPASSSHHGDQQQLLLAAHRRAPSEASILLQLAARCLLAGDLRQAEGLLRVAQPAPFSLELLGEQRYLTGWLLQQQGQTWRAVGELRRAQQLRPHHPATVFRLAQCLLLLGGLERIKEAQLLLESLLRMLPRNFELRRLMGCALLAEAELRGLWGAAGTPGDGDDAKATADSKAQPEAAKRGIPGGAGITECLRLYQRALQELSKAAEANEDDPVTWMLLARCYESLVVTGQDLRFQRPCLQAYEKIVLLAVRQLQQHGGGEAARVSQDVEMATGAIKGEESDATSSAGGIEAVLAGRVALPEGVPLELLNNMAVLYLAENRPKRARALLSRVLEQLSASDGESQDTYQPRAEAASADRGGGAQATAGGSSGSEPGAADGARSTAALASASRSRGAAGGEGKTSVFAAASMCALRQLVAFNLALVLTSLGAYSSASAYLKELCGSPASSAAAHCGSAKATASVSVPSAWLLRARLAAERGDVLAAKRLCEAARATGVAAALSAFHPGGARGGSGSPDAALVLAEVFAGCGKIEAALAAAQRVAGLKNRAGERDPFALTFVAVLQRLKAKRLLQQQSIEKANAALAESRYFFTLSLQSSLSNCHAANGLAVLLAEENLTKTALSMLRLLLECAGCNNELKATVHTNCGLLLAALALTERPDISLAQDVSKADHQKLHRAFRHLMIALEASPMQKDLYLLMGRLLYDCVKFDAAVLVLQAAMQRWPNDLRVAYNLVVCMDARVCSDLRLRDKMQDPQVMRDLLCMCQANVQLLTRLMHAKRSWGHLDPHTLKQVRHGLLPPSALGSLESNAARSDGRVAIAPEGAEELPSLQQLETLLLKSKDKILPHLTKSLPLIEQNWKEQRERREAQRRDQEELRRSAQEKKQQKLLQEEAEQERQLELAERLMREAKEIAATLPLKREEEEVGGKKRGKAATSEKKRSRTQDDDDREFLNDEGDEDDDYSDPEVDGGRREGERRRKQRESGDDGEEETRRDRKKKRHREKKEKKRKKQTKEKKKQRHRGEDEDSRSEAPDEDERELSENERGFSEERQAGQQDAPSPDFEEEGEAPRQAAAEVRRQEGGSVEHPDAVETPGVSAERSPDHDFVHGLEEAAQRGEAEQLGQGGEDDYAELRDEDGESRDEARKKAKKHKKEKKKRKREKEKKKKHRRHAESEDERPMAEEEELEENGQFGTEAQGELDQEEEERTKRRRVDEEGDQEESLEHPKQ</sequence>
<dbReference type="InterPro" id="IPR011990">
    <property type="entry name" value="TPR-like_helical_dom_sf"/>
</dbReference>
<proteinExistence type="predicted"/>
<feature type="region of interest" description="Disordered" evidence="4">
    <location>
        <begin position="676"/>
        <end position="696"/>
    </location>
</feature>
<feature type="compositionally biased region" description="Basic residues" evidence="4">
    <location>
        <begin position="1508"/>
        <end position="1534"/>
    </location>
</feature>
<dbReference type="OrthoDB" id="343875at2759"/>
<evidence type="ECO:0000313" key="5">
    <source>
        <dbReference type="EMBL" id="PFH33180.1"/>
    </source>
</evidence>
<feature type="region of interest" description="Disordered" evidence="4">
    <location>
        <begin position="855"/>
        <end position="900"/>
    </location>
</feature>
<feature type="compositionally biased region" description="Acidic residues" evidence="4">
    <location>
        <begin position="1538"/>
        <end position="1552"/>
    </location>
</feature>
<dbReference type="GO" id="GO:0000993">
    <property type="term" value="F:RNA polymerase II complex binding"/>
    <property type="evidence" value="ECO:0007669"/>
    <property type="project" value="TreeGrafter"/>
</dbReference>
<dbReference type="GO" id="GO:0016593">
    <property type="term" value="C:Cdc73/Paf1 complex"/>
    <property type="evidence" value="ECO:0007669"/>
    <property type="project" value="TreeGrafter"/>
</dbReference>
<dbReference type="InterPro" id="IPR031101">
    <property type="entry name" value="Ctr9"/>
</dbReference>
<evidence type="ECO:0000256" key="3">
    <source>
        <dbReference type="PROSITE-ProRule" id="PRU00339"/>
    </source>
</evidence>
<dbReference type="GO" id="GO:0006368">
    <property type="term" value="P:transcription elongation by RNA polymerase II"/>
    <property type="evidence" value="ECO:0007669"/>
    <property type="project" value="TreeGrafter"/>
</dbReference>
<reference evidence="5 6" key="1">
    <citation type="submission" date="2017-09" db="EMBL/GenBank/DDBJ databases">
        <title>Genome sequencing of Besnoitia besnoiti strain Bb-Ger1.</title>
        <authorList>
            <person name="Schares G."/>
            <person name="Venepally P."/>
            <person name="Lorenzi H.A."/>
        </authorList>
    </citation>
    <scope>NUCLEOTIDE SEQUENCE [LARGE SCALE GENOMIC DNA]</scope>
    <source>
        <strain evidence="5 6">Bb-Ger1</strain>
    </source>
</reference>
<dbReference type="SUPFAM" id="SSF48452">
    <property type="entry name" value="TPR-like"/>
    <property type="match status" value="3"/>
</dbReference>
<dbReference type="PANTHER" id="PTHR14027:SF2">
    <property type="entry name" value="RNA POLYMERASE-ASSOCIATED PROTEIN CTR9 HOMOLOG"/>
    <property type="match status" value="1"/>
</dbReference>
<dbReference type="GO" id="GO:0006355">
    <property type="term" value="P:regulation of DNA-templated transcription"/>
    <property type="evidence" value="ECO:0007669"/>
    <property type="project" value="InterPro"/>
</dbReference>
<name>A0A2A9MCQ4_BESBE</name>
<evidence type="ECO:0000313" key="6">
    <source>
        <dbReference type="Proteomes" id="UP000224006"/>
    </source>
</evidence>
<keyword evidence="1" id="KW-0677">Repeat</keyword>
<dbReference type="PANTHER" id="PTHR14027">
    <property type="entry name" value="RNA POLYMERASE-ASSOCIATED PROTEIN CTR9"/>
    <property type="match status" value="1"/>
</dbReference>
<feature type="region of interest" description="Disordered" evidence="4">
    <location>
        <begin position="155"/>
        <end position="184"/>
    </location>
</feature>
<accession>A0A2A9MCQ4</accession>
<feature type="compositionally biased region" description="Acidic residues" evidence="4">
    <location>
        <begin position="1639"/>
        <end position="1653"/>
    </location>
</feature>
<dbReference type="GeneID" id="40313305"/>
<dbReference type="Proteomes" id="UP000224006">
    <property type="component" value="Chromosome VIII"/>
</dbReference>
<dbReference type="RefSeq" id="XP_029217189.1">
    <property type="nucleotide sequence ID" value="XM_029366729.1"/>
</dbReference>
<dbReference type="PROSITE" id="PS50005">
    <property type="entry name" value="TPR"/>
    <property type="match status" value="1"/>
</dbReference>
<evidence type="ECO:0000256" key="1">
    <source>
        <dbReference type="ARBA" id="ARBA00022737"/>
    </source>
</evidence>
<dbReference type="STRING" id="94643.A0A2A9MCQ4"/>
<feature type="compositionally biased region" description="Basic and acidic residues" evidence="4">
    <location>
        <begin position="1613"/>
        <end position="1632"/>
    </location>
</feature>
<feature type="compositionally biased region" description="Basic and acidic residues" evidence="4">
    <location>
        <begin position="1449"/>
        <end position="1458"/>
    </location>
</feature>
<feature type="compositionally biased region" description="Acidic residues" evidence="4">
    <location>
        <begin position="1459"/>
        <end position="1481"/>
    </location>
</feature>
<dbReference type="VEuPathDB" id="ToxoDB:BESB_083790"/>
<dbReference type="SMART" id="SM00028">
    <property type="entry name" value="TPR"/>
    <property type="match status" value="6"/>
</dbReference>
<feature type="compositionally biased region" description="Basic and acidic residues" evidence="4">
    <location>
        <begin position="1482"/>
        <end position="1498"/>
    </location>
</feature>
<feature type="compositionally biased region" description="Basic and acidic residues" evidence="4">
    <location>
        <begin position="1377"/>
        <end position="1399"/>
    </location>
</feature>
<feature type="compositionally biased region" description="Basic and acidic residues" evidence="4">
    <location>
        <begin position="1432"/>
        <end position="1441"/>
    </location>
</feature>
<dbReference type="EMBL" id="NWUJ01000009">
    <property type="protein sequence ID" value="PFH33180.1"/>
    <property type="molecule type" value="Genomic_DNA"/>
</dbReference>
<gene>
    <name evidence="5" type="ORF">BESB_083790</name>
</gene>
<dbReference type="KEGG" id="bbes:BESB_083790"/>
<feature type="region of interest" description="Disordered" evidence="4">
    <location>
        <begin position="1377"/>
        <end position="1405"/>
    </location>
</feature>
<dbReference type="Gene3D" id="1.25.40.10">
    <property type="entry name" value="Tetratricopeptide repeat domain"/>
    <property type="match status" value="3"/>
</dbReference>
<protein>
    <submittedName>
        <fullName evidence="5">Tetratricopeptide repeat-containing protein</fullName>
    </submittedName>
</protein>
<feature type="region of interest" description="Disordered" evidence="4">
    <location>
        <begin position="45"/>
        <end position="72"/>
    </location>
</feature>
<organism evidence="5 6">
    <name type="scientific">Besnoitia besnoiti</name>
    <name type="common">Apicomplexan protozoan</name>
    <dbReference type="NCBI Taxonomy" id="94643"/>
    <lineage>
        <taxon>Eukaryota</taxon>
        <taxon>Sar</taxon>
        <taxon>Alveolata</taxon>
        <taxon>Apicomplexa</taxon>
        <taxon>Conoidasida</taxon>
        <taxon>Coccidia</taxon>
        <taxon>Eucoccidiorida</taxon>
        <taxon>Eimeriorina</taxon>
        <taxon>Sarcocystidae</taxon>
        <taxon>Besnoitia</taxon>
    </lineage>
</organism>
<feature type="compositionally biased region" description="Low complexity" evidence="4">
    <location>
        <begin position="879"/>
        <end position="900"/>
    </location>
</feature>
<feature type="compositionally biased region" description="Basic and acidic residues" evidence="4">
    <location>
        <begin position="1589"/>
        <end position="1603"/>
    </location>
</feature>
<evidence type="ECO:0000256" key="4">
    <source>
        <dbReference type="SAM" id="MobiDB-lite"/>
    </source>
</evidence>
<feature type="region of interest" description="Disordered" evidence="4">
    <location>
        <begin position="1427"/>
        <end position="1741"/>
    </location>
</feature>
<feature type="compositionally biased region" description="Basic and acidic residues" evidence="4">
    <location>
        <begin position="1553"/>
        <end position="1565"/>
    </location>
</feature>